<dbReference type="GO" id="GO:0016301">
    <property type="term" value="F:kinase activity"/>
    <property type="evidence" value="ECO:0007669"/>
    <property type="project" value="UniProtKB-KW"/>
</dbReference>
<keyword evidence="2" id="KW-0547">Nucleotide-binding</keyword>
<keyword evidence="5" id="KW-0812">Transmembrane</keyword>
<evidence type="ECO:0000256" key="1">
    <source>
        <dbReference type="ARBA" id="ARBA00022679"/>
    </source>
</evidence>
<dbReference type="InterPro" id="IPR022215">
    <property type="entry name" value="SteA-like_C"/>
</dbReference>
<dbReference type="Gene3D" id="3.40.50.10240">
    <property type="entry name" value="Thiamin pyrophosphokinase, catalytic domain"/>
    <property type="match status" value="1"/>
</dbReference>
<evidence type="ECO:0000313" key="8">
    <source>
        <dbReference type="EMBL" id="ACV62871.1"/>
    </source>
</evidence>
<dbReference type="Pfam" id="PF04263">
    <property type="entry name" value="TPK_catalytic"/>
    <property type="match status" value="1"/>
</dbReference>
<evidence type="ECO:0000256" key="4">
    <source>
        <dbReference type="ARBA" id="ARBA00022840"/>
    </source>
</evidence>
<evidence type="ECO:0000259" key="7">
    <source>
        <dbReference type="Pfam" id="PF12555"/>
    </source>
</evidence>
<keyword evidence="5" id="KW-1133">Transmembrane helix</keyword>
<keyword evidence="1" id="KW-0808">Transferase</keyword>
<dbReference type="STRING" id="485916.Dtox_2042"/>
<reference evidence="8 9" key="1">
    <citation type="journal article" date="2009" name="Stand. Genomic Sci.">
        <title>Complete genome sequence of Desulfotomaculum acetoxidans type strain (5575).</title>
        <authorList>
            <person name="Spring S."/>
            <person name="Lapidus A."/>
            <person name="Schroder M."/>
            <person name="Gleim D."/>
            <person name="Sims D."/>
            <person name="Meincke L."/>
            <person name="Glavina Del Rio T."/>
            <person name="Tice H."/>
            <person name="Copeland A."/>
            <person name="Cheng J.F."/>
            <person name="Lucas S."/>
            <person name="Chen F."/>
            <person name="Nolan M."/>
            <person name="Bruce D."/>
            <person name="Goodwin L."/>
            <person name="Pitluck S."/>
            <person name="Ivanova N."/>
            <person name="Mavromatis K."/>
            <person name="Mikhailova N."/>
            <person name="Pati A."/>
            <person name="Chen A."/>
            <person name="Palaniappan K."/>
            <person name="Land M."/>
            <person name="Hauser L."/>
            <person name="Chang Y.J."/>
            <person name="Jeffries C.D."/>
            <person name="Chain P."/>
            <person name="Saunders E."/>
            <person name="Brettin T."/>
            <person name="Detter J.C."/>
            <person name="Goker M."/>
            <person name="Bristow J."/>
            <person name="Eisen J.A."/>
            <person name="Markowitz V."/>
            <person name="Hugenholtz P."/>
            <person name="Kyrpides N.C."/>
            <person name="Klenk H.P."/>
            <person name="Han C."/>
        </authorList>
    </citation>
    <scope>NUCLEOTIDE SEQUENCE [LARGE SCALE GENOMIC DNA]</scope>
    <source>
        <strain evidence="9">ATCC 49208 / DSM 771 / VKM B-1644</strain>
    </source>
</reference>
<dbReference type="InterPro" id="IPR007371">
    <property type="entry name" value="TPK_catalytic"/>
</dbReference>
<proteinExistence type="predicted"/>
<dbReference type="Pfam" id="PF12555">
    <property type="entry name" value="SteA-like_C"/>
    <property type="match status" value="1"/>
</dbReference>
<evidence type="ECO:0000313" key="9">
    <source>
        <dbReference type="Proteomes" id="UP000002217"/>
    </source>
</evidence>
<dbReference type="GO" id="GO:0009229">
    <property type="term" value="P:thiamine diphosphate biosynthetic process"/>
    <property type="evidence" value="ECO:0007669"/>
    <property type="project" value="InterPro"/>
</dbReference>
<dbReference type="Proteomes" id="UP000002217">
    <property type="component" value="Chromosome"/>
</dbReference>
<feature type="domain" description="SteA-like C-terminal" evidence="7">
    <location>
        <begin position="320"/>
        <end position="370"/>
    </location>
</feature>
<feature type="transmembrane region" description="Helical" evidence="5">
    <location>
        <begin position="334"/>
        <end position="352"/>
    </location>
</feature>
<accession>C8VYW1</accession>
<name>C8VYW1_DESAS</name>
<evidence type="ECO:0000256" key="2">
    <source>
        <dbReference type="ARBA" id="ARBA00022741"/>
    </source>
</evidence>
<protein>
    <submittedName>
        <fullName evidence="8">Thiamin pyrophosphokinase catalytic region</fullName>
    </submittedName>
</protein>
<dbReference type="GO" id="GO:0005524">
    <property type="term" value="F:ATP binding"/>
    <property type="evidence" value="ECO:0007669"/>
    <property type="project" value="UniProtKB-KW"/>
</dbReference>
<keyword evidence="4" id="KW-0067">ATP-binding</keyword>
<feature type="domain" description="Thiamin pyrophosphokinase catalytic" evidence="6">
    <location>
        <begin position="192"/>
        <end position="228"/>
    </location>
</feature>
<dbReference type="InterPro" id="IPR036759">
    <property type="entry name" value="TPK_catalytic_sf"/>
</dbReference>
<dbReference type="InterPro" id="IPR047795">
    <property type="entry name" value="Put_SteA-like"/>
</dbReference>
<dbReference type="GO" id="GO:0004788">
    <property type="term" value="F:thiamine diphosphokinase activity"/>
    <property type="evidence" value="ECO:0007669"/>
    <property type="project" value="InterPro"/>
</dbReference>
<dbReference type="EMBL" id="CP001720">
    <property type="protein sequence ID" value="ACV62871.1"/>
    <property type="molecule type" value="Genomic_DNA"/>
</dbReference>
<dbReference type="KEGG" id="dae:Dtox_2042"/>
<dbReference type="RefSeq" id="WP_015757575.1">
    <property type="nucleotide sequence ID" value="NC_013216.1"/>
</dbReference>
<dbReference type="HOGENOM" id="CLU_046690_0_0_9"/>
<dbReference type="OrthoDB" id="9804377at2"/>
<keyword evidence="3 8" id="KW-0418">Kinase</keyword>
<keyword evidence="5" id="KW-0472">Membrane</keyword>
<evidence type="ECO:0000259" key="6">
    <source>
        <dbReference type="Pfam" id="PF04263"/>
    </source>
</evidence>
<dbReference type="NCBIfam" id="NF040608">
    <property type="entry name" value="division_SteA"/>
    <property type="match status" value="1"/>
</dbReference>
<keyword evidence="9" id="KW-1185">Reference proteome</keyword>
<gene>
    <name evidence="8" type="ordered locus">Dtox_2042</name>
</gene>
<evidence type="ECO:0000256" key="3">
    <source>
        <dbReference type="ARBA" id="ARBA00022777"/>
    </source>
</evidence>
<sequence length="373" mass="41217">MYYKGIARIDKRTKNLVKRLISSDIAIIDHKDLDEVAAQSLLETKVRIVVNASHSLSEDYPNPGPLVLVGSGVHLIDNAGKEIMSAISEGQEIEIVENRILLNGELIAEGKLLSIDYIKEKMLETQKHINRVLSKFVQNTLEYAQNEVGMILGEVEVPETRTVFKNKHTLIVVRGKNYKEDLNAITSYINEVKPVLVAVDGGADALMEFGYQPDVIIGDMDSISDKMLRCGAELIVHAYPNGKAPGLERLNELGLSALVFPAPGTSEDIAMLLAYEKGTDLIVAVGTHSNMYDFLEKGRKGMSSTFLVRLKVGSVLVDAKGVSQLYKSNIKVRYLAQIILAALLPFTIVLVISPTTRELLRLLYIQFRLILGI</sequence>
<evidence type="ECO:0000256" key="5">
    <source>
        <dbReference type="SAM" id="Phobius"/>
    </source>
</evidence>
<dbReference type="eggNOG" id="COG4825">
    <property type="taxonomic scope" value="Bacteria"/>
</dbReference>
<dbReference type="SUPFAM" id="SSF63999">
    <property type="entry name" value="Thiamin pyrophosphokinase, catalytic domain"/>
    <property type="match status" value="1"/>
</dbReference>
<dbReference type="AlphaFoldDB" id="C8VYW1"/>
<organism evidence="8 9">
    <name type="scientific">Desulfofarcimen acetoxidans (strain ATCC 49208 / DSM 771 / KCTC 5769 / VKM B-1644 / 5575)</name>
    <name type="common">Desulfotomaculum acetoxidans</name>
    <dbReference type="NCBI Taxonomy" id="485916"/>
    <lineage>
        <taxon>Bacteria</taxon>
        <taxon>Bacillati</taxon>
        <taxon>Bacillota</taxon>
        <taxon>Clostridia</taxon>
        <taxon>Eubacteriales</taxon>
        <taxon>Peptococcaceae</taxon>
        <taxon>Desulfofarcimen</taxon>
    </lineage>
</organism>